<protein>
    <submittedName>
        <fullName evidence="1">Uncharacterized protein</fullName>
    </submittedName>
</protein>
<name>A0A6I8TE09_AEDAE</name>
<keyword evidence="2" id="KW-1185">Reference proteome</keyword>
<reference evidence="1" key="2">
    <citation type="submission" date="2020-05" db="UniProtKB">
        <authorList>
            <consortium name="EnsemblMetazoa"/>
        </authorList>
    </citation>
    <scope>IDENTIFICATION</scope>
    <source>
        <strain evidence="1">LVP_AGWG</strain>
    </source>
</reference>
<dbReference type="Proteomes" id="UP000008820">
    <property type="component" value="Chromosome 3"/>
</dbReference>
<gene>
    <name evidence="1" type="primary">5569004</name>
</gene>
<dbReference type="SUPFAM" id="SSF53098">
    <property type="entry name" value="Ribonuclease H-like"/>
    <property type="match status" value="1"/>
</dbReference>
<proteinExistence type="predicted"/>
<dbReference type="EnsemblMetazoa" id="AAEL007301-RC">
    <property type="protein sequence ID" value="AAEL007301-PC"/>
    <property type="gene ID" value="AAEL007301"/>
</dbReference>
<dbReference type="OrthoDB" id="616263at2759"/>
<evidence type="ECO:0000313" key="1">
    <source>
        <dbReference type="EnsemblMetazoa" id="AAEL007301-PB"/>
    </source>
</evidence>
<sequence>MKILKPTDQKIYTKLSSSNVTEAELKISGWAVENNISFAAVDKLTDLLKTIDPDSELLSRITLGRTKATAVINGVMAEVQHDNLVEMMRKSNFSLIIDESTDIGAVKTLVMVIRMVEDDGDKLYRVRDFFYKAVELHLADHQTIYAAIVKQFVDDGIDYKQRLVGFGSDGASVMMGSERSVMRLLKNDCPELIVIKCSCHSLALCASYACEKLPSYLEQLMRDIYSYLSCSPKRSKEFAMIQSILEVQPLKILHPSATRWLSLESVIKRNNERFAELVMFFSFQANSDNNQTAKRILCHLNDPMTKPLLLFLEYVLPVINRVNRIFQSESPEFPNMYNEIKSLLVILLSNICDSQYLKKINDFSALDFEQNLQKKIGDLHWLTSRRTAQNRNPG</sequence>
<dbReference type="EnsemblMetazoa" id="AAEL007301-RB">
    <property type="protein sequence ID" value="AAEL007301-PB"/>
    <property type="gene ID" value="AAEL007301"/>
</dbReference>
<dbReference type="InterPro" id="IPR012337">
    <property type="entry name" value="RNaseH-like_sf"/>
</dbReference>
<accession>A0A6I8TE09</accession>
<organism evidence="1 2">
    <name type="scientific">Aedes aegypti</name>
    <name type="common">Yellowfever mosquito</name>
    <name type="synonym">Culex aegypti</name>
    <dbReference type="NCBI Taxonomy" id="7159"/>
    <lineage>
        <taxon>Eukaryota</taxon>
        <taxon>Metazoa</taxon>
        <taxon>Ecdysozoa</taxon>
        <taxon>Arthropoda</taxon>
        <taxon>Hexapoda</taxon>
        <taxon>Insecta</taxon>
        <taxon>Pterygota</taxon>
        <taxon>Neoptera</taxon>
        <taxon>Endopterygota</taxon>
        <taxon>Diptera</taxon>
        <taxon>Nematocera</taxon>
        <taxon>Culicoidea</taxon>
        <taxon>Culicidae</taxon>
        <taxon>Culicinae</taxon>
        <taxon>Aedini</taxon>
        <taxon>Aedes</taxon>
        <taxon>Stegomyia</taxon>
    </lineage>
</organism>
<dbReference type="PANTHER" id="PTHR37162">
    <property type="entry name" value="HAT FAMILY DIMERISATION DOMAINCONTAINING PROTEIN-RELATED"/>
    <property type="match status" value="1"/>
</dbReference>
<reference evidence="1 2" key="1">
    <citation type="submission" date="2017-06" db="EMBL/GenBank/DDBJ databases">
        <title>Aedes aegypti genome working group (AGWG) sequencing and assembly.</title>
        <authorList>
            <consortium name="Aedes aegypti Genome Working Group (AGWG)"/>
            <person name="Matthews B.J."/>
        </authorList>
    </citation>
    <scope>NUCLEOTIDE SEQUENCE [LARGE SCALE GENOMIC DNA]</scope>
    <source>
        <strain evidence="1 2">LVP_AGWG</strain>
    </source>
</reference>
<dbReference type="PANTHER" id="PTHR37162:SF1">
    <property type="entry name" value="BED-TYPE DOMAIN-CONTAINING PROTEIN"/>
    <property type="match status" value="1"/>
</dbReference>
<dbReference type="InParanoid" id="A0A6I8TE09"/>
<dbReference type="AlphaFoldDB" id="A0A6I8TE09"/>
<evidence type="ECO:0000313" key="2">
    <source>
        <dbReference type="Proteomes" id="UP000008820"/>
    </source>
</evidence>